<feature type="region of interest" description="Disordered" evidence="1">
    <location>
        <begin position="30"/>
        <end position="52"/>
    </location>
</feature>
<protein>
    <recommendedName>
        <fullName evidence="3">Replication protein</fullName>
    </recommendedName>
</protein>
<dbReference type="EMBL" id="LAZR01018501">
    <property type="protein sequence ID" value="KKL96175.1"/>
    <property type="molecule type" value="Genomic_DNA"/>
</dbReference>
<accession>A0A0F9IR08</accession>
<comment type="caution">
    <text evidence="2">The sequence shown here is derived from an EMBL/GenBank/DDBJ whole genome shotgun (WGS) entry which is preliminary data.</text>
</comment>
<reference evidence="2" key="1">
    <citation type="journal article" date="2015" name="Nature">
        <title>Complex archaea that bridge the gap between prokaryotes and eukaryotes.</title>
        <authorList>
            <person name="Spang A."/>
            <person name="Saw J.H."/>
            <person name="Jorgensen S.L."/>
            <person name="Zaremba-Niedzwiedzka K."/>
            <person name="Martijn J."/>
            <person name="Lind A.E."/>
            <person name="van Eijk R."/>
            <person name="Schleper C."/>
            <person name="Guy L."/>
            <person name="Ettema T.J."/>
        </authorList>
    </citation>
    <scope>NUCLEOTIDE SEQUENCE</scope>
</reference>
<proteinExistence type="predicted"/>
<sequence length="496" mass="56248">MDHSSEFTTKENNGSGLDCQAFISTDVQNRAERTPGVAAVSGYTGRSRGGPQGLPWHPQANSELPFIEGGSFIGQPGSLAKNRELSLRQPEFFLDELPNQDSVGDPSPGSLCLEKCQDIIRDPDGYSDGASSFCHSVGHYNQSYRKSQSGGYLELLAKRSVDLDSFFKTKCPGYWIQGSCENGHRYAKELYCGREWCEVCGEEWSATHQRRFSRWISAAEPKVGKAVQIGTMGYFVFTIPEELRSKYRTKKALSRLGHQVQELLRSYGYSRGLRRWHFFGEKSTRWHPHLNILVDGGYLSLEKLDLIKTAYAGILDCQVVDVYYRYRRSPGEKVHTLKYVTRATFRDYSWDPRMALELRGFRNQLWWGSGKWDQAPAWSLDDLQGPVKQDVAELDARAVESLESGACPSCGLPLDWSRVMPISALAAQEGKRSLGAGYWELPRVRPPPDLPADAKQRLYWLELKHRVEVELAQERAEARAKAEAEEYQSWWHSLVN</sequence>
<evidence type="ECO:0000313" key="2">
    <source>
        <dbReference type="EMBL" id="KKL96175.1"/>
    </source>
</evidence>
<gene>
    <name evidence="2" type="ORF">LCGC14_1847110</name>
</gene>
<evidence type="ECO:0008006" key="3">
    <source>
        <dbReference type="Google" id="ProtNLM"/>
    </source>
</evidence>
<dbReference type="AlphaFoldDB" id="A0A0F9IR08"/>
<name>A0A0F9IR08_9ZZZZ</name>
<organism evidence="2">
    <name type="scientific">marine sediment metagenome</name>
    <dbReference type="NCBI Taxonomy" id="412755"/>
    <lineage>
        <taxon>unclassified sequences</taxon>
        <taxon>metagenomes</taxon>
        <taxon>ecological metagenomes</taxon>
    </lineage>
</organism>
<evidence type="ECO:0000256" key="1">
    <source>
        <dbReference type="SAM" id="MobiDB-lite"/>
    </source>
</evidence>